<reference evidence="4" key="1">
    <citation type="journal article" date="2019" name="Int. J. Syst. Evol. Microbiol.">
        <title>The Global Catalogue of Microorganisms (GCM) 10K type strain sequencing project: providing services to taxonomists for standard genome sequencing and annotation.</title>
        <authorList>
            <consortium name="The Broad Institute Genomics Platform"/>
            <consortium name="The Broad Institute Genome Sequencing Center for Infectious Disease"/>
            <person name="Wu L."/>
            <person name="Ma J."/>
        </authorList>
    </citation>
    <scope>NUCLEOTIDE SEQUENCE [LARGE SCALE GENOMIC DNA]</scope>
    <source>
        <strain evidence="4">JCM 31290</strain>
    </source>
</reference>
<evidence type="ECO:0000313" key="3">
    <source>
        <dbReference type="EMBL" id="GAA4340877.1"/>
    </source>
</evidence>
<accession>A0ABP8HL32</accession>
<dbReference type="InterPro" id="IPR025161">
    <property type="entry name" value="IS402-like_dom"/>
</dbReference>
<name>A0ABP8HL32_9ACTN</name>
<dbReference type="Proteomes" id="UP001501115">
    <property type="component" value="Unassembled WGS sequence"/>
</dbReference>
<keyword evidence="4" id="KW-1185">Reference proteome</keyword>
<dbReference type="PANTHER" id="PTHR30007">
    <property type="entry name" value="PHP DOMAIN PROTEIN"/>
    <property type="match status" value="1"/>
</dbReference>
<dbReference type="InterPro" id="IPR002559">
    <property type="entry name" value="Transposase_11"/>
</dbReference>
<dbReference type="RefSeq" id="WP_345666365.1">
    <property type="nucleotide sequence ID" value="NZ_BAABET010000022.1"/>
</dbReference>
<comment type="caution">
    <text evidence="3">The sequence shown here is derived from an EMBL/GenBank/DDBJ whole genome shotgun (WGS) entry which is preliminary data.</text>
</comment>
<sequence length="249" mass="28523">MVPAGAPSPRSRIITDNGAKWRALPADFGIPWRTVFGYFARWAKAGALGRILDQLRRRLRLRRRRCPWPVRVIVDSQSVKGAETVSNATRGYDANKHINGRKRHLLVDQDGLLVDLLVTPADVQDRDVARILLTRLHAEHPEIVLVWADNGYGGEEFSTWAQDTLGITIKVVPRPKDAKGFVLLPKRWVVERSNSWTMRARRNARDYERLMSHAEAHIQWAFITLMTRRLSRHHHRPEKVITSTLAADV</sequence>
<evidence type="ECO:0000313" key="4">
    <source>
        <dbReference type="Proteomes" id="UP001501115"/>
    </source>
</evidence>
<protein>
    <submittedName>
        <fullName evidence="3">IS5 family transposase</fullName>
    </submittedName>
</protein>
<dbReference type="PANTHER" id="PTHR30007:SF0">
    <property type="entry name" value="TRANSPOSASE"/>
    <property type="match status" value="1"/>
</dbReference>
<dbReference type="NCBIfam" id="NF033580">
    <property type="entry name" value="transpos_IS5_3"/>
    <property type="match status" value="1"/>
</dbReference>
<feature type="domain" description="Insertion element IS402-like" evidence="2">
    <location>
        <begin position="14"/>
        <end position="51"/>
    </location>
</feature>
<evidence type="ECO:0000259" key="2">
    <source>
        <dbReference type="Pfam" id="PF13340"/>
    </source>
</evidence>
<dbReference type="Pfam" id="PF01609">
    <property type="entry name" value="DDE_Tnp_1"/>
    <property type="match status" value="1"/>
</dbReference>
<dbReference type="EMBL" id="BAABET010000022">
    <property type="protein sequence ID" value="GAA4340877.1"/>
    <property type="molecule type" value="Genomic_DNA"/>
</dbReference>
<gene>
    <name evidence="3" type="ORF">GCM10023086_76800</name>
</gene>
<feature type="domain" description="Transposase IS4-like" evidence="1">
    <location>
        <begin position="71"/>
        <end position="223"/>
    </location>
</feature>
<proteinExistence type="predicted"/>
<evidence type="ECO:0000259" key="1">
    <source>
        <dbReference type="Pfam" id="PF01609"/>
    </source>
</evidence>
<organism evidence="3 4">
    <name type="scientific">Streptomyces venetus</name>
    <dbReference type="NCBI Taxonomy" id="1701086"/>
    <lineage>
        <taxon>Bacteria</taxon>
        <taxon>Bacillati</taxon>
        <taxon>Actinomycetota</taxon>
        <taxon>Actinomycetes</taxon>
        <taxon>Kitasatosporales</taxon>
        <taxon>Streptomycetaceae</taxon>
        <taxon>Streptomyces</taxon>
    </lineage>
</organism>
<dbReference type="Pfam" id="PF13340">
    <property type="entry name" value="DUF4096"/>
    <property type="match status" value="1"/>
</dbReference>